<accession>A0ACC4B808</accession>
<dbReference type="EMBL" id="RCHU02000013">
    <property type="protein sequence ID" value="KAL3574532.1"/>
    <property type="molecule type" value="Genomic_DNA"/>
</dbReference>
<dbReference type="Proteomes" id="UP000309997">
    <property type="component" value="Unassembled WGS sequence"/>
</dbReference>
<comment type="caution">
    <text evidence="1">The sequence shown here is derived from an EMBL/GenBank/DDBJ whole genome shotgun (WGS) entry which is preliminary data.</text>
</comment>
<name>A0ACC4B808_POPAL</name>
<proteinExistence type="predicted"/>
<evidence type="ECO:0000313" key="1">
    <source>
        <dbReference type="EMBL" id="KAL3574532.1"/>
    </source>
</evidence>
<organism evidence="1 2">
    <name type="scientific">Populus alba</name>
    <name type="common">White poplar</name>
    <dbReference type="NCBI Taxonomy" id="43335"/>
    <lineage>
        <taxon>Eukaryota</taxon>
        <taxon>Viridiplantae</taxon>
        <taxon>Streptophyta</taxon>
        <taxon>Embryophyta</taxon>
        <taxon>Tracheophyta</taxon>
        <taxon>Spermatophyta</taxon>
        <taxon>Magnoliopsida</taxon>
        <taxon>eudicotyledons</taxon>
        <taxon>Gunneridae</taxon>
        <taxon>Pentapetalae</taxon>
        <taxon>rosids</taxon>
        <taxon>fabids</taxon>
        <taxon>Malpighiales</taxon>
        <taxon>Salicaceae</taxon>
        <taxon>Saliceae</taxon>
        <taxon>Populus</taxon>
    </lineage>
</organism>
<protein>
    <submittedName>
        <fullName evidence="1">Uncharacterized protein</fullName>
    </submittedName>
</protein>
<gene>
    <name evidence="1" type="ORF">D5086_025145</name>
</gene>
<reference evidence="1 2" key="1">
    <citation type="journal article" date="2024" name="Plant Biotechnol. J.">
        <title>Genome and CRISPR/Cas9 system of a widespread forest tree (Populus alba) in the world.</title>
        <authorList>
            <person name="Liu Y.J."/>
            <person name="Jiang P.F."/>
            <person name="Han X.M."/>
            <person name="Li X.Y."/>
            <person name="Wang H.M."/>
            <person name="Wang Y.J."/>
            <person name="Wang X.X."/>
            <person name="Zeng Q.Y."/>
        </authorList>
    </citation>
    <scope>NUCLEOTIDE SEQUENCE [LARGE SCALE GENOMIC DNA]</scope>
    <source>
        <strain evidence="2">cv. PAL-ZL1</strain>
    </source>
</reference>
<evidence type="ECO:0000313" key="2">
    <source>
        <dbReference type="Proteomes" id="UP000309997"/>
    </source>
</evidence>
<keyword evidence="2" id="KW-1185">Reference proteome</keyword>
<sequence length="66" mass="7300">MSISISFFGKEPAIKKGRVDDAWAAVDHGDVIRRNGIGNFNFWNALGRTKAPFALNFDIAFADEVN</sequence>